<feature type="non-terminal residue" evidence="1">
    <location>
        <position position="1"/>
    </location>
</feature>
<organism evidence="1">
    <name type="scientific">marine sediment metagenome</name>
    <dbReference type="NCBI Taxonomy" id="412755"/>
    <lineage>
        <taxon>unclassified sequences</taxon>
        <taxon>metagenomes</taxon>
        <taxon>ecological metagenomes</taxon>
    </lineage>
</organism>
<comment type="caution">
    <text evidence="1">The sequence shown here is derived from an EMBL/GenBank/DDBJ whole genome shotgun (WGS) entry which is preliminary data.</text>
</comment>
<protein>
    <recommendedName>
        <fullName evidence="2">DUF177 domain-containing protein</fullName>
    </recommendedName>
</protein>
<accession>X0SRV1</accession>
<dbReference type="EMBL" id="BARS01000473">
    <property type="protein sequence ID" value="GAF77871.1"/>
    <property type="molecule type" value="Genomic_DNA"/>
</dbReference>
<dbReference type="Pfam" id="PF02620">
    <property type="entry name" value="YceD"/>
    <property type="match status" value="1"/>
</dbReference>
<sequence length="137" mass="15118">TNCSILARGTLETTARDVCSRCLEEFDYPLSLDIEEEFFIARDPASGALLTPPTETAAFTIDENNLLDLGEAVRQYTLLAQPMKPVCREDCAGLCPQCGRNLNYETCDCTPISPDSPWAPLQELLSGERQSVDKERG</sequence>
<reference evidence="1" key="1">
    <citation type="journal article" date="2014" name="Front. Microbiol.">
        <title>High frequency of phylogenetically diverse reductive dehalogenase-homologous genes in deep subseafloor sedimentary metagenomes.</title>
        <authorList>
            <person name="Kawai M."/>
            <person name="Futagami T."/>
            <person name="Toyoda A."/>
            <person name="Takaki Y."/>
            <person name="Nishi S."/>
            <person name="Hori S."/>
            <person name="Arai W."/>
            <person name="Tsubouchi T."/>
            <person name="Morono Y."/>
            <person name="Uchiyama I."/>
            <person name="Ito T."/>
            <person name="Fujiyama A."/>
            <person name="Inagaki F."/>
            <person name="Takami H."/>
        </authorList>
    </citation>
    <scope>NUCLEOTIDE SEQUENCE</scope>
    <source>
        <strain evidence="1">Expedition CK06-06</strain>
    </source>
</reference>
<dbReference type="AlphaFoldDB" id="X0SRV1"/>
<dbReference type="PANTHER" id="PTHR34374:SF1">
    <property type="entry name" value="LARGE RIBOSOMAL RNA SUBUNIT ACCUMULATION PROTEIN YCED HOMOLOG 1, CHLOROPLASTIC"/>
    <property type="match status" value="1"/>
</dbReference>
<gene>
    <name evidence="1" type="ORF">S01H1_01144</name>
</gene>
<name>X0SRV1_9ZZZZ</name>
<evidence type="ECO:0008006" key="2">
    <source>
        <dbReference type="Google" id="ProtNLM"/>
    </source>
</evidence>
<dbReference type="InterPro" id="IPR003772">
    <property type="entry name" value="YceD"/>
</dbReference>
<dbReference type="PANTHER" id="PTHR34374">
    <property type="entry name" value="LARGE RIBOSOMAL RNA SUBUNIT ACCUMULATION PROTEIN YCED HOMOLOG 1, CHLOROPLASTIC"/>
    <property type="match status" value="1"/>
</dbReference>
<evidence type="ECO:0000313" key="1">
    <source>
        <dbReference type="EMBL" id="GAF77871.1"/>
    </source>
</evidence>
<proteinExistence type="predicted"/>